<dbReference type="OrthoDB" id="416222at2759"/>
<dbReference type="EMBL" id="PHWZ01000842">
    <property type="protein sequence ID" value="TEY30757.1"/>
    <property type="molecule type" value="Genomic_DNA"/>
</dbReference>
<keyword evidence="6" id="KW-0325">Glycoprotein</keyword>
<reference evidence="11 12" key="1">
    <citation type="submission" date="2017-11" db="EMBL/GenBank/DDBJ databases">
        <title>Comparative genomics of Botrytis spp.</title>
        <authorList>
            <person name="Valero-Jimenez C.A."/>
            <person name="Tapia P."/>
            <person name="Veloso J."/>
            <person name="Silva-Moreno E."/>
            <person name="Staats M."/>
            <person name="Valdes J.H."/>
            <person name="Van Kan J.A.L."/>
        </authorList>
    </citation>
    <scope>NUCLEOTIDE SEQUENCE [LARGE SCALE GENOMIC DNA]</scope>
    <source>
        <strain evidence="11 12">MUCL2830</strain>
    </source>
</reference>
<dbReference type="EC" id="3.2.1.21" evidence="4"/>
<keyword evidence="7" id="KW-0119">Carbohydrate metabolism</keyword>
<sequence>MRYSLVVAGLLAAASPSQQESTSHRATKQSRQSLLDLVLVLSGIITGDRKLLTLGTKSSDSTYPDAVNPATDSGAVFGQTSEPFYPSPWMNPNTGGWEDAYVKAKDFVSQLTLLEKVNLTTGVGWEGEQCVGQAGSVPRLGLRSMCMQDSPVGVRSTDFNSVFSSGQSVAATFDRGLMYARGYAMGQEHKAKGVTVQLGPVAGPLGRAPQGGRNWEGFSPDPVLTGIGIAETIKGIQDAGIIACAKHFIGNEQEHFRQSGESQGFGFNISESVSSNIDDVTMHETYLWPFADAVRAGVGSIMCSYNQVNNSYACQNSKMLNNLLKDELGFQGFVMTDWQAQHTGAASAVAGLDMTMPGDTVFNSGESFWGANLTLAVINGTVPEWRIDDMAMRIMAAYFKVGLTLDEPEINFSSWTLDTYGPLHYAAGKNVQQINWHVDVRRDHAKLIRDIGARSTVLLKNTNNALPLSKPKFLVVIGEDAGSNTYGANACSDRGCDKGTLGMAWGSGSSNFPYLITPDAALQNQAMADGTLYQSILDNYAIAQIEGLVSQEVTAIVFVNANSGEGYISVDGNTGDRNNLTLWNSGDALIQNVSALCNNTIVVIHSTGPTLVGDWYDNENITAILWAGVPGQESGNSITDVLYGKVNPAARTPFTWGPTRESYGTDLLYEPNNGEAAPQLDFTEGNFIDYRAFDAQGIEPIYEFGFGLSYTTFNYSGLTITKNANASSTYTPSSGLTQAAPSFGNFSTDLNDYIFPNGSFPYVYQYIYPFLNTSDAAASSADPKYGQNASEFLPPKATDGSAQPILAAGGSPGGNPALYDVLYTVTAQVQNSGELDGEEVPQLYVKLGGPNDPLIVLRGFERLSIPAGNTTTFTVDLTRRDLSNWDTAAQNWFISNYTKTVYVGSSSRNLPLSQDLA</sequence>
<protein>
    <recommendedName>
        <fullName evidence="4">beta-glucosidase</fullName>
        <ecNumber evidence="4">3.2.1.21</ecNumber>
    </recommendedName>
</protein>
<proteinExistence type="inferred from homology"/>
<keyword evidence="9" id="KW-0624">Polysaccharide degradation</keyword>
<dbReference type="InterPro" id="IPR002772">
    <property type="entry name" value="Glyco_hydro_3_C"/>
</dbReference>
<dbReference type="FunFam" id="3.20.20.300:FF:000002">
    <property type="entry name" value="Probable beta-glucosidase"/>
    <property type="match status" value="1"/>
</dbReference>
<evidence type="ECO:0000256" key="6">
    <source>
        <dbReference type="ARBA" id="ARBA00023180"/>
    </source>
</evidence>
<evidence type="ECO:0000256" key="8">
    <source>
        <dbReference type="ARBA" id="ARBA00023295"/>
    </source>
</evidence>
<accession>A0A4Y8CGA4</accession>
<comment type="similarity">
    <text evidence="3">Belongs to the glycosyl hydrolase 3 family.</text>
</comment>
<dbReference type="PANTHER" id="PTHR42715:SF29">
    <property type="entry name" value="BETA-GLUCOSIDASE A-RELATED"/>
    <property type="match status" value="1"/>
</dbReference>
<dbReference type="InterPro" id="IPR013783">
    <property type="entry name" value="Ig-like_fold"/>
</dbReference>
<evidence type="ECO:0000313" key="12">
    <source>
        <dbReference type="Proteomes" id="UP000297299"/>
    </source>
</evidence>
<evidence type="ECO:0000256" key="4">
    <source>
        <dbReference type="ARBA" id="ARBA00012744"/>
    </source>
</evidence>
<evidence type="ECO:0000313" key="11">
    <source>
        <dbReference type="EMBL" id="TEY30757.1"/>
    </source>
</evidence>
<dbReference type="PANTHER" id="PTHR42715">
    <property type="entry name" value="BETA-GLUCOSIDASE"/>
    <property type="match status" value="1"/>
</dbReference>
<comment type="caution">
    <text evidence="11">The sequence shown here is derived from an EMBL/GenBank/DDBJ whole genome shotgun (WGS) entry which is preliminary data.</text>
</comment>
<evidence type="ECO:0000256" key="1">
    <source>
        <dbReference type="ARBA" id="ARBA00000448"/>
    </source>
</evidence>
<dbReference type="SUPFAM" id="SSF51445">
    <property type="entry name" value="(Trans)glycosidases"/>
    <property type="match status" value="1"/>
</dbReference>
<evidence type="ECO:0000256" key="9">
    <source>
        <dbReference type="ARBA" id="ARBA00023326"/>
    </source>
</evidence>
<dbReference type="FunFam" id="3.40.50.1700:FF:000003">
    <property type="entry name" value="Probable beta-glucosidase"/>
    <property type="match status" value="1"/>
</dbReference>
<gene>
    <name evidence="11" type="ORF">BOTCAL_0846g00010</name>
</gene>
<organism evidence="11 12">
    <name type="scientific">Botryotinia calthae</name>
    <dbReference type="NCBI Taxonomy" id="38488"/>
    <lineage>
        <taxon>Eukaryota</taxon>
        <taxon>Fungi</taxon>
        <taxon>Dikarya</taxon>
        <taxon>Ascomycota</taxon>
        <taxon>Pezizomycotina</taxon>
        <taxon>Leotiomycetes</taxon>
        <taxon>Helotiales</taxon>
        <taxon>Sclerotiniaceae</taxon>
        <taxon>Botryotinia</taxon>
    </lineage>
</organism>
<dbReference type="Gene3D" id="2.60.40.10">
    <property type="entry name" value="Immunoglobulins"/>
    <property type="match status" value="1"/>
</dbReference>
<feature type="domain" description="Fibronectin type III-like" evidence="10">
    <location>
        <begin position="839"/>
        <end position="907"/>
    </location>
</feature>
<dbReference type="Proteomes" id="UP000297299">
    <property type="component" value="Unassembled WGS sequence"/>
</dbReference>
<dbReference type="Gene3D" id="3.40.50.1700">
    <property type="entry name" value="Glycoside hydrolase family 3 C-terminal domain"/>
    <property type="match status" value="1"/>
</dbReference>
<dbReference type="InterPro" id="IPR017853">
    <property type="entry name" value="GH"/>
</dbReference>
<dbReference type="PRINTS" id="PR00133">
    <property type="entry name" value="GLHYDRLASE3"/>
</dbReference>
<dbReference type="SMART" id="SM01217">
    <property type="entry name" value="Fn3_like"/>
    <property type="match status" value="1"/>
</dbReference>
<dbReference type="SUPFAM" id="SSF52279">
    <property type="entry name" value="Beta-D-glucan exohydrolase, C-terminal domain"/>
    <property type="match status" value="1"/>
</dbReference>
<dbReference type="InterPro" id="IPR050288">
    <property type="entry name" value="Cellulose_deg_GH3"/>
</dbReference>
<dbReference type="STRING" id="38488.A0A4Y8CGA4"/>
<keyword evidence="12" id="KW-1185">Reference proteome</keyword>
<evidence type="ECO:0000256" key="3">
    <source>
        <dbReference type="ARBA" id="ARBA00005336"/>
    </source>
</evidence>
<keyword evidence="8" id="KW-0326">Glycosidase</keyword>
<dbReference type="Gene3D" id="3.20.20.300">
    <property type="entry name" value="Glycoside hydrolase, family 3, N-terminal domain"/>
    <property type="match status" value="1"/>
</dbReference>
<evidence type="ECO:0000256" key="2">
    <source>
        <dbReference type="ARBA" id="ARBA00004987"/>
    </source>
</evidence>
<dbReference type="Pfam" id="PF01915">
    <property type="entry name" value="Glyco_hydro_3_C"/>
    <property type="match status" value="1"/>
</dbReference>
<dbReference type="Pfam" id="PF14310">
    <property type="entry name" value="Fn3-like"/>
    <property type="match status" value="1"/>
</dbReference>
<keyword evidence="5" id="KW-0378">Hydrolase</keyword>
<evidence type="ECO:0000256" key="5">
    <source>
        <dbReference type="ARBA" id="ARBA00022801"/>
    </source>
</evidence>
<dbReference type="Pfam" id="PF00933">
    <property type="entry name" value="Glyco_hydro_3"/>
    <property type="match status" value="1"/>
</dbReference>
<evidence type="ECO:0000256" key="7">
    <source>
        <dbReference type="ARBA" id="ARBA00023277"/>
    </source>
</evidence>
<dbReference type="InterPro" id="IPR036881">
    <property type="entry name" value="Glyco_hydro_3_C_sf"/>
</dbReference>
<dbReference type="AlphaFoldDB" id="A0A4Y8CGA4"/>
<dbReference type="GO" id="GO:0008422">
    <property type="term" value="F:beta-glucosidase activity"/>
    <property type="evidence" value="ECO:0007669"/>
    <property type="project" value="UniProtKB-EC"/>
</dbReference>
<dbReference type="GO" id="GO:0009251">
    <property type="term" value="P:glucan catabolic process"/>
    <property type="evidence" value="ECO:0007669"/>
    <property type="project" value="TreeGrafter"/>
</dbReference>
<dbReference type="InterPro" id="IPR001764">
    <property type="entry name" value="Glyco_hydro_3_N"/>
</dbReference>
<comment type="catalytic activity">
    <reaction evidence="1">
        <text>Hydrolysis of terminal, non-reducing beta-D-glucosyl residues with release of beta-D-glucose.</text>
        <dbReference type="EC" id="3.2.1.21"/>
    </reaction>
</comment>
<dbReference type="InterPro" id="IPR036962">
    <property type="entry name" value="Glyco_hydro_3_N_sf"/>
</dbReference>
<dbReference type="InterPro" id="IPR026891">
    <property type="entry name" value="Fn3-like"/>
</dbReference>
<name>A0A4Y8CGA4_9HELO</name>
<evidence type="ECO:0000259" key="10">
    <source>
        <dbReference type="SMART" id="SM01217"/>
    </source>
</evidence>
<comment type="pathway">
    <text evidence="2">Glycan metabolism; cellulose degradation.</text>
</comment>